<dbReference type="PRINTS" id="PR00364">
    <property type="entry name" value="DISEASERSIST"/>
</dbReference>
<dbReference type="SMART" id="SM00421">
    <property type="entry name" value="HTH_LUXR"/>
    <property type="match status" value="1"/>
</dbReference>
<dbReference type="Gene3D" id="1.10.10.10">
    <property type="entry name" value="Winged helix-like DNA-binding domain superfamily/Winged helix DNA-binding domain"/>
    <property type="match status" value="1"/>
</dbReference>
<dbReference type="PANTHER" id="PTHR47691:SF3">
    <property type="entry name" value="HTH-TYPE TRANSCRIPTIONAL REGULATOR RV0890C-RELATED"/>
    <property type="match status" value="1"/>
</dbReference>
<gene>
    <name evidence="2" type="ORF">GA0111570_11432</name>
</gene>
<dbReference type="SUPFAM" id="SSF46894">
    <property type="entry name" value="C-terminal effector domain of the bipartite response regulators"/>
    <property type="match status" value="1"/>
</dbReference>
<protein>
    <submittedName>
        <fullName evidence="2">Predicted ATPase</fullName>
    </submittedName>
</protein>
<dbReference type="InterPro" id="IPR027417">
    <property type="entry name" value="P-loop_NTPase"/>
</dbReference>
<dbReference type="PROSITE" id="PS00622">
    <property type="entry name" value="HTH_LUXR_1"/>
    <property type="match status" value="1"/>
</dbReference>
<dbReference type="PRINTS" id="PR00038">
    <property type="entry name" value="HTHLUXR"/>
</dbReference>
<dbReference type="InterPro" id="IPR036388">
    <property type="entry name" value="WH-like_DNA-bd_sf"/>
</dbReference>
<dbReference type="PANTHER" id="PTHR47691">
    <property type="entry name" value="REGULATOR-RELATED"/>
    <property type="match status" value="1"/>
</dbReference>
<sequence>MAGLYDPSLTTFVGRDEDVEAVAALLEGHRFVTITGPGGLGKTTLAGEVLRRGDLAATVIDLGSINDDSEVAALVARTLRVAEQSNRPAEEQLVRHIDGHELLLYLDNCEHVRDGVRTLVAALLRACPRLVVLATSTVRLDVPGEYLYELAPLTVPDDAGDIAALMGTASVRLLVDRTRQLVPHFEVTESNKEAVRRLSQRLDGIPLAIELAAPRLRVLSVADLVDRLDDRFAVLTGGGPHVPERHRTLRALVDWSYERCTDEERMLWARLAVFPGSFRLQAAEAVAGFGELAPGRVLDVLTGLVERSVVLVQRNGDRIRFRQLSTMRDYGAGLLRDRGEADEARGHLLDFVLTRTREDAGNWCGPHQAEFLEVWRMEHATMLAAFDWAIARPDRVAAAAELLVLLRHHWIAGGHLSDGRRWLDRILGIDGLSPNRRGHVLAVAAWVCLIQGDRGIAAGYLREAQDLAGAAGDAVLQAYVDSYSGLLALFEGRLKDAVDRYRVCIPVFLEAGEQAAAQTAMFQLAMAQTYLGRTEEALETCREEMAIGLPRGELWDRAYAEWVTSICHWHAGRLDLGEQAARQALVIQESFEDGICIALVLLVVCWIRQRQGRHAEAVRAARAAEVVWELLGTGVEAFGPDFARECERWVPSTAEDGADGAGADGAEAEQLPATKAGAVQCGLEILGADRAAEPAARTVPELTQRENEVFAHLMQGHSNRAIADTLVVSPRTVEGHVQRILTKLDLSSRAEVPAWYARHHGGATPRAT</sequence>
<dbReference type="STRING" id="1577474.GA0111570_11432"/>
<dbReference type="PROSITE" id="PS50043">
    <property type="entry name" value="HTH_LUXR_2"/>
    <property type="match status" value="1"/>
</dbReference>
<evidence type="ECO:0000313" key="3">
    <source>
        <dbReference type="Proteomes" id="UP000199086"/>
    </source>
</evidence>
<dbReference type="GO" id="GO:0003677">
    <property type="term" value="F:DNA binding"/>
    <property type="evidence" value="ECO:0007669"/>
    <property type="project" value="InterPro"/>
</dbReference>
<dbReference type="InterPro" id="IPR016032">
    <property type="entry name" value="Sig_transdc_resp-reg_C-effctor"/>
</dbReference>
<dbReference type="CDD" id="cd06170">
    <property type="entry name" value="LuxR_C_like"/>
    <property type="match status" value="1"/>
</dbReference>
<dbReference type="Pfam" id="PF00196">
    <property type="entry name" value="GerE"/>
    <property type="match status" value="1"/>
</dbReference>
<feature type="domain" description="HTH luxR-type" evidence="1">
    <location>
        <begin position="695"/>
        <end position="760"/>
    </location>
</feature>
<dbReference type="EMBL" id="FMYF01000014">
    <property type="protein sequence ID" value="SDC01523.1"/>
    <property type="molecule type" value="Genomic_DNA"/>
</dbReference>
<dbReference type="GO" id="GO:0006355">
    <property type="term" value="P:regulation of DNA-templated transcription"/>
    <property type="evidence" value="ECO:0007669"/>
    <property type="project" value="InterPro"/>
</dbReference>
<evidence type="ECO:0000259" key="1">
    <source>
        <dbReference type="PROSITE" id="PS50043"/>
    </source>
</evidence>
<dbReference type="Gene3D" id="3.40.50.300">
    <property type="entry name" value="P-loop containing nucleotide triphosphate hydrolases"/>
    <property type="match status" value="1"/>
</dbReference>
<dbReference type="OrthoDB" id="136365at2"/>
<proteinExistence type="predicted"/>
<accession>A0A1G6I571</accession>
<name>A0A1G6I571_9ACTN</name>
<dbReference type="RefSeq" id="WP_092613531.1">
    <property type="nucleotide sequence ID" value="NZ_FMYF01000014.1"/>
</dbReference>
<dbReference type="Proteomes" id="UP000199086">
    <property type="component" value="Unassembled WGS sequence"/>
</dbReference>
<evidence type="ECO:0000313" key="2">
    <source>
        <dbReference type="EMBL" id="SDC01523.1"/>
    </source>
</evidence>
<organism evidence="2 3">
    <name type="scientific">Raineyella antarctica</name>
    <dbReference type="NCBI Taxonomy" id="1577474"/>
    <lineage>
        <taxon>Bacteria</taxon>
        <taxon>Bacillati</taxon>
        <taxon>Actinomycetota</taxon>
        <taxon>Actinomycetes</taxon>
        <taxon>Propionibacteriales</taxon>
        <taxon>Propionibacteriaceae</taxon>
        <taxon>Raineyella</taxon>
    </lineage>
</organism>
<dbReference type="Gene3D" id="1.25.40.10">
    <property type="entry name" value="Tetratricopeptide repeat domain"/>
    <property type="match status" value="1"/>
</dbReference>
<dbReference type="InterPro" id="IPR011990">
    <property type="entry name" value="TPR-like_helical_dom_sf"/>
</dbReference>
<dbReference type="InterPro" id="IPR000792">
    <property type="entry name" value="Tscrpt_reg_LuxR_C"/>
</dbReference>
<keyword evidence="3" id="KW-1185">Reference proteome</keyword>
<reference evidence="2 3" key="1">
    <citation type="submission" date="2016-06" db="EMBL/GenBank/DDBJ databases">
        <authorList>
            <person name="Olsen C.W."/>
            <person name="Carey S."/>
            <person name="Hinshaw L."/>
            <person name="Karasin A.I."/>
        </authorList>
    </citation>
    <scope>NUCLEOTIDE SEQUENCE [LARGE SCALE GENOMIC DNA]</scope>
    <source>
        <strain evidence="2 3">LZ-22</strain>
    </source>
</reference>
<dbReference type="SUPFAM" id="SSF48452">
    <property type="entry name" value="TPR-like"/>
    <property type="match status" value="1"/>
</dbReference>
<dbReference type="SUPFAM" id="SSF52540">
    <property type="entry name" value="P-loop containing nucleoside triphosphate hydrolases"/>
    <property type="match status" value="1"/>
</dbReference>
<dbReference type="AlphaFoldDB" id="A0A1G6I571"/>